<protein>
    <submittedName>
        <fullName evidence="1">Uncharacterized protein</fullName>
    </submittedName>
</protein>
<dbReference type="AlphaFoldDB" id="A0A0F9V1T0"/>
<reference evidence="1" key="1">
    <citation type="journal article" date="2015" name="Nature">
        <title>Complex archaea that bridge the gap between prokaryotes and eukaryotes.</title>
        <authorList>
            <person name="Spang A."/>
            <person name="Saw J.H."/>
            <person name="Jorgensen S.L."/>
            <person name="Zaremba-Niedzwiedzka K."/>
            <person name="Martijn J."/>
            <person name="Lind A.E."/>
            <person name="van Eijk R."/>
            <person name="Schleper C."/>
            <person name="Guy L."/>
            <person name="Ettema T.J."/>
        </authorList>
    </citation>
    <scope>NUCLEOTIDE SEQUENCE</scope>
</reference>
<sequence>MTEECKNCGQERDGHIYYIKDEVYCKKFVLREEGRVCAKCGIYKEENKYWKVNGKLRSSCIPCAKKVNKDSFINCKECNKKVNKKSTSHKYCDNCIKKRDLKSNHRWLNVHRKDKDYKFKMASRLKAQRKIRIPEEQLCQKCNKEKAIERHHDDYNKPLEVQFLCKGCHDEVHTRRFKKNE</sequence>
<evidence type="ECO:0000313" key="1">
    <source>
        <dbReference type="EMBL" id="KKN59803.1"/>
    </source>
</evidence>
<dbReference type="EMBL" id="LAZR01000714">
    <property type="protein sequence ID" value="KKN59803.1"/>
    <property type="molecule type" value="Genomic_DNA"/>
</dbReference>
<comment type="caution">
    <text evidence="1">The sequence shown here is derived from an EMBL/GenBank/DDBJ whole genome shotgun (WGS) entry which is preliminary data.</text>
</comment>
<name>A0A0F9V1T0_9ZZZZ</name>
<accession>A0A0F9V1T0</accession>
<organism evidence="1">
    <name type="scientific">marine sediment metagenome</name>
    <dbReference type="NCBI Taxonomy" id="412755"/>
    <lineage>
        <taxon>unclassified sequences</taxon>
        <taxon>metagenomes</taxon>
        <taxon>ecological metagenomes</taxon>
    </lineage>
</organism>
<dbReference type="SUPFAM" id="SSF48695">
    <property type="entry name" value="Multiheme cytochromes"/>
    <property type="match status" value="1"/>
</dbReference>
<gene>
    <name evidence="1" type="ORF">LCGC14_0538010</name>
</gene>
<dbReference type="InterPro" id="IPR036280">
    <property type="entry name" value="Multihaem_cyt_sf"/>
</dbReference>
<proteinExistence type="predicted"/>